<organism evidence="2 3">
    <name type="scientific">Haemaphysalis longicornis</name>
    <name type="common">Bush tick</name>
    <dbReference type="NCBI Taxonomy" id="44386"/>
    <lineage>
        <taxon>Eukaryota</taxon>
        <taxon>Metazoa</taxon>
        <taxon>Ecdysozoa</taxon>
        <taxon>Arthropoda</taxon>
        <taxon>Chelicerata</taxon>
        <taxon>Arachnida</taxon>
        <taxon>Acari</taxon>
        <taxon>Parasitiformes</taxon>
        <taxon>Ixodida</taxon>
        <taxon>Ixodoidea</taxon>
        <taxon>Ixodidae</taxon>
        <taxon>Haemaphysalinae</taxon>
        <taxon>Haemaphysalis</taxon>
    </lineage>
</organism>
<reference evidence="2 3" key="1">
    <citation type="journal article" date="2020" name="Cell">
        <title>Large-Scale Comparative Analyses of Tick Genomes Elucidate Their Genetic Diversity and Vector Capacities.</title>
        <authorList>
            <consortium name="Tick Genome and Microbiome Consortium (TIGMIC)"/>
            <person name="Jia N."/>
            <person name="Wang J."/>
            <person name="Shi W."/>
            <person name="Du L."/>
            <person name="Sun Y."/>
            <person name="Zhan W."/>
            <person name="Jiang J.F."/>
            <person name="Wang Q."/>
            <person name="Zhang B."/>
            <person name="Ji P."/>
            <person name="Bell-Sakyi L."/>
            <person name="Cui X.M."/>
            <person name="Yuan T.T."/>
            <person name="Jiang B.G."/>
            <person name="Yang W.F."/>
            <person name="Lam T.T."/>
            <person name="Chang Q.C."/>
            <person name="Ding S.J."/>
            <person name="Wang X.J."/>
            <person name="Zhu J.G."/>
            <person name="Ruan X.D."/>
            <person name="Zhao L."/>
            <person name="Wei J.T."/>
            <person name="Ye R.Z."/>
            <person name="Que T.C."/>
            <person name="Du C.H."/>
            <person name="Zhou Y.H."/>
            <person name="Cheng J.X."/>
            <person name="Dai P.F."/>
            <person name="Guo W.B."/>
            <person name="Han X.H."/>
            <person name="Huang E.J."/>
            <person name="Li L.F."/>
            <person name="Wei W."/>
            <person name="Gao Y.C."/>
            <person name="Liu J.Z."/>
            <person name="Shao H.Z."/>
            <person name="Wang X."/>
            <person name="Wang C.C."/>
            <person name="Yang T.C."/>
            <person name="Huo Q.B."/>
            <person name="Li W."/>
            <person name="Chen H.Y."/>
            <person name="Chen S.E."/>
            <person name="Zhou L.G."/>
            <person name="Ni X.B."/>
            <person name="Tian J.H."/>
            <person name="Sheng Y."/>
            <person name="Liu T."/>
            <person name="Pan Y.S."/>
            <person name="Xia L.Y."/>
            <person name="Li J."/>
            <person name="Zhao F."/>
            <person name="Cao W.C."/>
        </authorList>
    </citation>
    <scope>NUCLEOTIDE SEQUENCE [LARGE SCALE GENOMIC DNA]</scope>
    <source>
        <strain evidence="2">HaeL-2018</strain>
    </source>
</reference>
<evidence type="ECO:0000256" key="1">
    <source>
        <dbReference type="SAM" id="MobiDB-lite"/>
    </source>
</evidence>
<evidence type="ECO:0000313" key="2">
    <source>
        <dbReference type="EMBL" id="KAH9375154.1"/>
    </source>
</evidence>
<proteinExistence type="predicted"/>
<accession>A0A9J6GIZ3</accession>
<feature type="compositionally biased region" description="Polar residues" evidence="1">
    <location>
        <begin position="138"/>
        <end position="151"/>
    </location>
</feature>
<keyword evidence="3" id="KW-1185">Reference proteome</keyword>
<feature type="region of interest" description="Disordered" evidence="1">
    <location>
        <begin position="138"/>
        <end position="169"/>
    </location>
</feature>
<dbReference type="AlphaFoldDB" id="A0A9J6GIZ3"/>
<evidence type="ECO:0000313" key="3">
    <source>
        <dbReference type="Proteomes" id="UP000821853"/>
    </source>
</evidence>
<name>A0A9J6GIZ3_HAELO</name>
<protein>
    <submittedName>
        <fullName evidence="2">Uncharacterized protein</fullName>
    </submittedName>
</protein>
<dbReference type="OrthoDB" id="6430138at2759"/>
<dbReference type="VEuPathDB" id="VectorBase:HLOH_056031"/>
<sequence length="194" mass="21268">MDCAEIEKFGEMFSQFLKQLEDACKQPGLVEDSEQEGSLTPEQKCVLEELRSYFIKTYSTRVRQWAFCYRKEVNLSPNNHIESMHRTLKCTHMHGAAPAAVPLPGGAFFWGVSTVPREGGADRAAGAEPAELRVSPEASFTPSVAGTTASGPTCVEGCGSEQSAERSTRSTCVDLSQCRALGQPSLWDRRGPYR</sequence>
<dbReference type="Proteomes" id="UP000821853">
    <property type="component" value="Chromosome 5"/>
</dbReference>
<gene>
    <name evidence="2" type="ORF">HPB48_016814</name>
</gene>
<dbReference type="EMBL" id="JABSTR010000007">
    <property type="protein sequence ID" value="KAH9375154.1"/>
    <property type="molecule type" value="Genomic_DNA"/>
</dbReference>
<comment type="caution">
    <text evidence="2">The sequence shown here is derived from an EMBL/GenBank/DDBJ whole genome shotgun (WGS) entry which is preliminary data.</text>
</comment>